<name>A0A8H7TTN1_BIOOC</name>
<protein>
    <submittedName>
        <fullName evidence="1">Uncharacterized protein</fullName>
    </submittedName>
</protein>
<comment type="caution">
    <text evidence="1">The sequence shown here is derived from an EMBL/GenBank/DDBJ whole genome shotgun (WGS) entry which is preliminary data.</text>
</comment>
<evidence type="ECO:0000313" key="1">
    <source>
        <dbReference type="EMBL" id="KAF9755973.1"/>
    </source>
</evidence>
<reference evidence="1" key="1">
    <citation type="submission" date="2020-10" db="EMBL/GenBank/DDBJ databases">
        <title>High-Quality Genome Resource of Clonostachys rosea strain S41 by Oxford Nanopore Long-Read Sequencing.</title>
        <authorList>
            <person name="Wang H."/>
        </authorList>
    </citation>
    <scope>NUCLEOTIDE SEQUENCE</scope>
    <source>
        <strain evidence="1">S41</strain>
    </source>
</reference>
<dbReference type="EMBL" id="JADCTT010000003">
    <property type="protein sequence ID" value="KAF9755973.1"/>
    <property type="molecule type" value="Genomic_DNA"/>
</dbReference>
<proteinExistence type="predicted"/>
<sequence>MGNIYSKLSLIKSLEKKPIRSQYHEICSIIFSNLYWIQVAKTHYILPVLIGADLLKLQEGDRESPKNLFLALYHDDPGIEQLTEFFFGSLKRAYHDEKARTVYFKEWNLTLHISAIEPKYPWPVQRPNLMFAQESKGPYTCILYLQPEASIEKISNSRIGGLCKERPKDLSNLTTICSVLIRLANGEEQYVVFRDTQPNSLIYEKQCYKEKKNSENQYYSIGPWRFSTSKDRED</sequence>
<dbReference type="AlphaFoldDB" id="A0A8H7TTN1"/>
<accession>A0A8H7TTN1</accession>
<gene>
    <name evidence="1" type="ORF">IM811_011414</name>
</gene>
<organism evidence="1 2">
    <name type="scientific">Bionectria ochroleuca</name>
    <name type="common">Gliocladium roseum</name>
    <dbReference type="NCBI Taxonomy" id="29856"/>
    <lineage>
        <taxon>Eukaryota</taxon>
        <taxon>Fungi</taxon>
        <taxon>Dikarya</taxon>
        <taxon>Ascomycota</taxon>
        <taxon>Pezizomycotina</taxon>
        <taxon>Sordariomycetes</taxon>
        <taxon>Hypocreomycetidae</taxon>
        <taxon>Hypocreales</taxon>
        <taxon>Bionectriaceae</taxon>
        <taxon>Clonostachys</taxon>
    </lineage>
</organism>
<evidence type="ECO:0000313" key="2">
    <source>
        <dbReference type="Proteomes" id="UP000616885"/>
    </source>
</evidence>
<dbReference type="Proteomes" id="UP000616885">
    <property type="component" value="Unassembled WGS sequence"/>
</dbReference>